<sequence>MNSKIRSKAFTLIELLVVIAIIAILAAILFPVFAQAKAAAKKTSCLSNDKQVSLGAVMYAGDSDDVFPYDRGGDPGNTYYGETYVNGAMDPNAPTNWSRGIYPYTKNFGIFACPVAVDQDGSNGWGCFDGNGKATSYCGSTAMNAIAEGKTVTAMPEPANTVLMSEKSQKQKVSQSAPSWNGFNDSSCPNVIGKPATNRCPTGTDGPTTAVNHDGGNYGFADGHSKYSKKSGMKYSQFGWIGICKFYGSGATPPNVKNVDATLTPLLDKNPLTSSGWTYRNWDVVCDGSAF</sequence>
<dbReference type="SUPFAM" id="SSF54523">
    <property type="entry name" value="Pili subunits"/>
    <property type="match status" value="1"/>
</dbReference>
<keyword evidence="3" id="KW-1185">Reference proteome</keyword>
<keyword evidence="1" id="KW-1133">Transmembrane helix</keyword>
<gene>
    <name evidence="2" type="ORF">OP10G_0329</name>
</gene>
<keyword evidence="1" id="KW-0472">Membrane</keyword>
<evidence type="ECO:0000313" key="3">
    <source>
        <dbReference type="Proteomes" id="UP000027982"/>
    </source>
</evidence>
<dbReference type="STRING" id="661478.OP10G_0329"/>
<dbReference type="InterPro" id="IPR012902">
    <property type="entry name" value="N_methyl_site"/>
</dbReference>
<organism evidence="2 3">
    <name type="scientific">Fimbriimonas ginsengisoli Gsoil 348</name>
    <dbReference type="NCBI Taxonomy" id="661478"/>
    <lineage>
        <taxon>Bacteria</taxon>
        <taxon>Bacillati</taxon>
        <taxon>Armatimonadota</taxon>
        <taxon>Fimbriimonadia</taxon>
        <taxon>Fimbriimonadales</taxon>
        <taxon>Fimbriimonadaceae</taxon>
        <taxon>Fimbriimonas</taxon>
    </lineage>
</organism>
<feature type="transmembrane region" description="Helical" evidence="1">
    <location>
        <begin position="12"/>
        <end position="34"/>
    </location>
</feature>
<dbReference type="InterPro" id="IPR045584">
    <property type="entry name" value="Pilin-like"/>
</dbReference>
<evidence type="ECO:0000313" key="2">
    <source>
        <dbReference type="EMBL" id="AIE83697.1"/>
    </source>
</evidence>
<evidence type="ECO:0008006" key="4">
    <source>
        <dbReference type="Google" id="ProtNLM"/>
    </source>
</evidence>
<dbReference type="AlphaFoldDB" id="A0A068NJR8"/>
<dbReference type="HOGENOM" id="CLU_041661_1_1_0"/>
<keyword evidence="1" id="KW-0812">Transmembrane</keyword>
<dbReference type="EMBL" id="CP007139">
    <property type="protein sequence ID" value="AIE83697.1"/>
    <property type="molecule type" value="Genomic_DNA"/>
</dbReference>
<protein>
    <recommendedName>
        <fullName evidence="4">Prepilin-type N-terminal cleavage/methylation domain-containing protein</fullName>
    </recommendedName>
</protein>
<dbReference type="OrthoDB" id="191764at2"/>
<dbReference type="Pfam" id="PF07963">
    <property type="entry name" value="N_methyl"/>
    <property type="match status" value="1"/>
</dbReference>
<dbReference type="NCBIfam" id="TIGR02532">
    <property type="entry name" value="IV_pilin_GFxxxE"/>
    <property type="match status" value="1"/>
</dbReference>
<dbReference type="Proteomes" id="UP000027982">
    <property type="component" value="Chromosome"/>
</dbReference>
<proteinExistence type="predicted"/>
<name>A0A068NJR8_FIMGI</name>
<evidence type="ECO:0000256" key="1">
    <source>
        <dbReference type="SAM" id="Phobius"/>
    </source>
</evidence>
<reference evidence="2 3" key="1">
    <citation type="journal article" date="2014" name="PLoS ONE">
        <title>The first complete genome sequence of the class fimbriimonadia in the phylum armatimonadetes.</title>
        <authorList>
            <person name="Hu Z.Y."/>
            <person name="Wang Y.Z."/>
            <person name="Im W.T."/>
            <person name="Wang S.Y."/>
            <person name="Zhao G.P."/>
            <person name="Zheng H.J."/>
            <person name="Quan Z.X."/>
        </authorList>
    </citation>
    <scope>NUCLEOTIDE SEQUENCE [LARGE SCALE GENOMIC DNA]</scope>
    <source>
        <strain evidence="2">Gsoil 348</strain>
    </source>
</reference>
<dbReference type="KEGG" id="fgi:OP10G_0329"/>
<dbReference type="PANTHER" id="PTHR30093:SF2">
    <property type="entry name" value="TYPE II SECRETION SYSTEM PROTEIN H"/>
    <property type="match status" value="1"/>
</dbReference>
<accession>A0A068NJR8</accession>
<dbReference type="RefSeq" id="WP_025227632.1">
    <property type="nucleotide sequence ID" value="NZ_CP007139.1"/>
</dbReference>
<dbReference type="eggNOG" id="COG2165">
    <property type="taxonomic scope" value="Bacteria"/>
</dbReference>
<dbReference type="Gene3D" id="3.30.700.10">
    <property type="entry name" value="Glycoprotein, Type 4 Pilin"/>
    <property type="match status" value="1"/>
</dbReference>
<dbReference type="PANTHER" id="PTHR30093">
    <property type="entry name" value="GENERAL SECRETION PATHWAY PROTEIN G"/>
    <property type="match status" value="1"/>
</dbReference>